<dbReference type="Proteomes" id="UP000305836">
    <property type="component" value="Unassembled WGS sequence"/>
</dbReference>
<dbReference type="SUPFAM" id="SSF46894">
    <property type="entry name" value="C-terminal effector domain of the bipartite response regulators"/>
    <property type="match status" value="1"/>
</dbReference>
<feature type="DNA-binding region" description="OmpR/PhoB-type" evidence="5">
    <location>
        <begin position="1"/>
        <end position="96"/>
    </location>
</feature>
<dbReference type="SUPFAM" id="SSF52540">
    <property type="entry name" value="P-loop containing nucleoside triphosphate hydrolases"/>
    <property type="match status" value="1"/>
</dbReference>
<dbReference type="Gene3D" id="3.40.50.300">
    <property type="entry name" value="P-loop containing nucleotide triphosphate hydrolases"/>
    <property type="match status" value="1"/>
</dbReference>
<proteinExistence type="inferred from homology"/>
<feature type="region of interest" description="Disordered" evidence="6">
    <location>
        <begin position="269"/>
        <end position="294"/>
    </location>
</feature>
<evidence type="ECO:0000256" key="5">
    <source>
        <dbReference type="PROSITE-ProRule" id="PRU01091"/>
    </source>
</evidence>
<dbReference type="InterPro" id="IPR019734">
    <property type="entry name" value="TPR_rpt"/>
</dbReference>
<gene>
    <name evidence="8" type="ORF">FDA38_15305</name>
</gene>
<evidence type="ECO:0000256" key="4">
    <source>
        <dbReference type="ARBA" id="ARBA00023163"/>
    </source>
</evidence>
<dbReference type="InterPro" id="IPR002182">
    <property type="entry name" value="NB-ARC"/>
</dbReference>
<organism evidence="8 9">
    <name type="scientific">Kribbella jiaozuonensis</name>
    <dbReference type="NCBI Taxonomy" id="2575441"/>
    <lineage>
        <taxon>Bacteria</taxon>
        <taxon>Bacillati</taxon>
        <taxon>Actinomycetota</taxon>
        <taxon>Actinomycetes</taxon>
        <taxon>Propionibacteriales</taxon>
        <taxon>Kribbellaceae</taxon>
        <taxon>Kribbella</taxon>
    </lineage>
</organism>
<dbReference type="RefSeq" id="WP_137254700.1">
    <property type="nucleotide sequence ID" value="NZ_JBHSPQ010000001.1"/>
</dbReference>
<dbReference type="PANTHER" id="PTHR35807">
    <property type="entry name" value="TRANSCRIPTIONAL REGULATOR REDD-RELATED"/>
    <property type="match status" value="1"/>
</dbReference>
<comment type="similarity">
    <text evidence="1">Belongs to the AfsR/DnrI/RedD regulatory family.</text>
</comment>
<dbReference type="Pfam" id="PF00486">
    <property type="entry name" value="Trans_reg_C"/>
    <property type="match status" value="1"/>
</dbReference>
<dbReference type="SMART" id="SM00028">
    <property type="entry name" value="TPR"/>
    <property type="match status" value="7"/>
</dbReference>
<dbReference type="GO" id="GO:0000160">
    <property type="term" value="P:phosphorelay signal transduction system"/>
    <property type="evidence" value="ECO:0007669"/>
    <property type="project" value="InterPro"/>
</dbReference>
<dbReference type="Pfam" id="PF03704">
    <property type="entry name" value="BTAD"/>
    <property type="match status" value="1"/>
</dbReference>
<name>A0A4U3LV54_9ACTN</name>
<dbReference type="SMART" id="SM00862">
    <property type="entry name" value="Trans_reg_C"/>
    <property type="match status" value="1"/>
</dbReference>
<dbReference type="GO" id="GO:0043531">
    <property type="term" value="F:ADP binding"/>
    <property type="evidence" value="ECO:0007669"/>
    <property type="project" value="InterPro"/>
</dbReference>
<dbReference type="OrthoDB" id="4326794at2"/>
<dbReference type="InterPro" id="IPR027417">
    <property type="entry name" value="P-loop_NTPase"/>
</dbReference>
<keyword evidence="4" id="KW-0804">Transcription</keyword>
<dbReference type="Gene3D" id="1.25.40.10">
    <property type="entry name" value="Tetratricopeptide repeat domain"/>
    <property type="match status" value="3"/>
</dbReference>
<feature type="compositionally biased region" description="Basic and acidic residues" evidence="6">
    <location>
        <begin position="274"/>
        <end position="294"/>
    </location>
</feature>
<reference evidence="8 9" key="1">
    <citation type="submission" date="2019-04" db="EMBL/GenBank/DDBJ databases">
        <title>Kribbella sp. NEAU-THZ 27 nov., a novel actinomycete isolated from soil.</title>
        <authorList>
            <person name="Duan L."/>
        </authorList>
    </citation>
    <scope>NUCLEOTIDE SEQUENCE [LARGE SCALE GENOMIC DNA]</scope>
    <source>
        <strain evidence="9">NEAU-THZ27</strain>
    </source>
</reference>
<evidence type="ECO:0000256" key="2">
    <source>
        <dbReference type="ARBA" id="ARBA00023015"/>
    </source>
</evidence>
<dbReference type="Pfam" id="PF13424">
    <property type="entry name" value="TPR_12"/>
    <property type="match status" value="1"/>
</dbReference>
<dbReference type="CDD" id="cd15831">
    <property type="entry name" value="BTAD"/>
    <property type="match status" value="1"/>
</dbReference>
<feature type="domain" description="OmpR/PhoB-type" evidence="7">
    <location>
        <begin position="1"/>
        <end position="96"/>
    </location>
</feature>
<dbReference type="InterPro" id="IPR036388">
    <property type="entry name" value="WH-like_DNA-bd_sf"/>
</dbReference>
<keyword evidence="3 5" id="KW-0238">DNA-binding</keyword>
<dbReference type="GO" id="GO:0006355">
    <property type="term" value="P:regulation of DNA-templated transcription"/>
    <property type="evidence" value="ECO:0007669"/>
    <property type="project" value="InterPro"/>
</dbReference>
<keyword evidence="9" id="KW-1185">Reference proteome</keyword>
<comment type="caution">
    <text evidence="8">The sequence shown here is derived from an EMBL/GenBank/DDBJ whole genome shotgun (WGS) entry which is preliminary data.</text>
</comment>
<evidence type="ECO:0000313" key="9">
    <source>
        <dbReference type="Proteomes" id="UP000305836"/>
    </source>
</evidence>
<dbReference type="PROSITE" id="PS51755">
    <property type="entry name" value="OMPR_PHOB"/>
    <property type="match status" value="1"/>
</dbReference>
<evidence type="ECO:0000256" key="1">
    <source>
        <dbReference type="ARBA" id="ARBA00005820"/>
    </source>
</evidence>
<dbReference type="InterPro" id="IPR016032">
    <property type="entry name" value="Sig_transdc_resp-reg_C-effctor"/>
</dbReference>
<dbReference type="PANTHER" id="PTHR35807:SF1">
    <property type="entry name" value="TRANSCRIPTIONAL REGULATOR REDD"/>
    <property type="match status" value="1"/>
</dbReference>
<dbReference type="AlphaFoldDB" id="A0A4U3LV54"/>
<dbReference type="InterPro" id="IPR011990">
    <property type="entry name" value="TPR-like_helical_dom_sf"/>
</dbReference>
<sequence length="1043" mass="113629">MAGGVAEVGIRLFGPLAVTVGCEPVELKGDRLRTLLAVLAMSAGECVAVDTLADRVWGEELPDRVKSSLHTLIARLRQALGADAVQTRHGGYVFAVSADQVDVLRFKQADGPAAALQEWTGEPFCGTKSDWLATTVLPQLVELRLSAVERLADLEPSDELLAQLQELTAAYPLRESLWIRLLRMLAAAGRSAEALGRYDVIRARLADELGVGPGADLQQLHADLLAADAELHRHRAPDTDLHPAPDADRHRARDADRHRALDADLHPHHAAHAAHGDHRDHRDRCDHGDRCDRCDQCDQRDDRADLRLPHPIELDVPKSLPADLPTFTGRAAELAVLTALPGGVMVAAVDGMAGVGKTALVVRAAHQLAPSYPDGQVFVDLHGHTDGVRPADAGDVVARLLEVFGVPADRVPRELDDRAGLLRTLLADRRVLLVLDNAVDEAQVRPLLPGTPGSGVLITSRHRLADLDTTAAVSLQTLPPDDAVHLFTTVAGRSGTPPAVLTELVEQCGLLPLAIRISAARLRSHPSWTAEQLLERLRSHEHRLTELTAGPRSVAAAIDLSYRELGPDLRRAYRRLGLHPGADFDTSAAAALLDLDNAATSRALEQLLNVHLLQEPAFGRYQFHDLVRDHARTVAADESPAALTRLVDYYCQAATEATASRYPNHTGLHHHPDAHPITSTPDDWLQTELPNLLLITEQAGNCTLHFSASLYPYLRTVGRLTTLEDLHHRALDVARATNNTTGETDLLLRLGECHRVQGIHAQALEEYGEALKLARTSAYRSGEMRALHGLGLVHGTQDRNSLALRELHESLAVAESMDNQSGRLAALNGLGWMCGKLGDHAASLEFTGRALIIARAIDHRSVGKLLTSIAHAHLLQADPLRAIEFYQQGLEHARDNGNLHNQLRSLDGLAESHRHLGAYSDAFDCREQAMDLARDLGSPNWEFEAHQGFGRLHLTVGRPNEALDSHRRALELATQLYQPVDQARAYDGLAYALAALGRCEEARQHWQRALTILETVGVETSDDPETSVAVLRGQLEQFAVPAD</sequence>
<dbReference type="SUPFAM" id="SSF48452">
    <property type="entry name" value="TPR-like"/>
    <property type="match status" value="3"/>
</dbReference>
<dbReference type="Pfam" id="PF13374">
    <property type="entry name" value="TPR_10"/>
    <property type="match status" value="1"/>
</dbReference>
<evidence type="ECO:0000313" key="8">
    <source>
        <dbReference type="EMBL" id="TKK79750.1"/>
    </source>
</evidence>
<evidence type="ECO:0000259" key="7">
    <source>
        <dbReference type="PROSITE" id="PS51755"/>
    </source>
</evidence>
<accession>A0A4U3LV54</accession>
<dbReference type="InterPro" id="IPR001867">
    <property type="entry name" value="OmpR/PhoB-type_DNA-bd"/>
</dbReference>
<dbReference type="SMART" id="SM01043">
    <property type="entry name" value="BTAD"/>
    <property type="match status" value="1"/>
</dbReference>
<dbReference type="InterPro" id="IPR005158">
    <property type="entry name" value="BTAD"/>
</dbReference>
<protein>
    <submittedName>
        <fullName evidence="8">Tetratricopeptide repeat protein</fullName>
    </submittedName>
</protein>
<dbReference type="Gene3D" id="1.10.10.10">
    <property type="entry name" value="Winged helix-like DNA-binding domain superfamily/Winged helix DNA-binding domain"/>
    <property type="match status" value="2"/>
</dbReference>
<dbReference type="GO" id="GO:0003677">
    <property type="term" value="F:DNA binding"/>
    <property type="evidence" value="ECO:0007669"/>
    <property type="project" value="UniProtKB-UniRule"/>
</dbReference>
<dbReference type="Pfam" id="PF00931">
    <property type="entry name" value="NB-ARC"/>
    <property type="match status" value="1"/>
</dbReference>
<dbReference type="EMBL" id="SZPZ01000002">
    <property type="protein sequence ID" value="TKK79750.1"/>
    <property type="molecule type" value="Genomic_DNA"/>
</dbReference>
<dbReference type="PRINTS" id="PR00364">
    <property type="entry name" value="DISEASERSIST"/>
</dbReference>
<dbReference type="InterPro" id="IPR051677">
    <property type="entry name" value="AfsR-DnrI-RedD_regulator"/>
</dbReference>
<evidence type="ECO:0000256" key="3">
    <source>
        <dbReference type="ARBA" id="ARBA00023125"/>
    </source>
</evidence>
<keyword evidence="2" id="KW-0805">Transcription regulation</keyword>
<evidence type="ECO:0000256" key="6">
    <source>
        <dbReference type="SAM" id="MobiDB-lite"/>
    </source>
</evidence>